<organism evidence="2 3">
    <name type="scientific">Frondihabitans sucicola</name>
    <dbReference type="NCBI Taxonomy" id="1268041"/>
    <lineage>
        <taxon>Bacteria</taxon>
        <taxon>Bacillati</taxon>
        <taxon>Actinomycetota</taxon>
        <taxon>Actinomycetes</taxon>
        <taxon>Micrococcales</taxon>
        <taxon>Microbacteriaceae</taxon>
        <taxon>Frondihabitans</taxon>
    </lineage>
</organism>
<accession>A0ABN6Y6J7</accession>
<sequence>MTDATDKPPFSPWAHDHTELVHVLWGAGIKGVEADALASKIMQSDWLAAQQRKAAIDALSDEALVADHGLVTKEAHAKVVALNEEIAEKLNFIGKGCYDASQEELVRRITAVGHEEYKSGDWLTQRLAPLRDRNSSLEWAFRDLLEVYRAEQTGTPIVDPAAEVARILAEVAADARLKAPTAPTFNETLDRTQAHEGASGRGFPGRTNAR</sequence>
<gene>
    <name evidence="2" type="ORF">GCM10025867_48970</name>
</gene>
<keyword evidence="2" id="KW-0614">Plasmid</keyword>
<dbReference type="Proteomes" id="UP001321486">
    <property type="component" value="Plasmid pNBRC108728a"/>
</dbReference>
<dbReference type="RefSeq" id="WP_286346939.1">
    <property type="nucleotide sequence ID" value="NZ_AP027733.1"/>
</dbReference>
<evidence type="ECO:0000313" key="3">
    <source>
        <dbReference type="Proteomes" id="UP001321486"/>
    </source>
</evidence>
<protein>
    <recommendedName>
        <fullName evidence="4">DUF222 domain-containing protein</fullName>
    </recommendedName>
</protein>
<geneLocation type="plasmid" evidence="2 3">
    <name>pNBRC108728a</name>
</geneLocation>
<proteinExistence type="predicted"/>
<keyword evidence="3" id="KW-1185">Reference proteome</keyword>
<reference evidence="3" key="1">
    <citation type="journal article" date="2019" name="Int. J. Syst. Evol. Microbiol.">
        <title>The Global Catalogue of Microorganisms (GCM) 10K type strain sequencing project: providing services to taxonomists for standard genome sequencing and annotation.</title>
        <authorList>
            <consortium name="The Broad Institute Genomics Platform"/>
            <consortium name="The Broad Institute Genome Sequencing Center for Infectious Disease"/>
            <person name="Wu L."/>
            <person name="Ma J."/>
        </authorList>
    </citation>
    <scope>NUCLEOTIDE SEQUENCE [LARGE SCALE GENOMIC DNA]</scope>
    <source>
        <strain evidence="3">NBRC 108728</strain>
    </source>
</reference>
<evidence type="ECO:0000313" key="2">
    <source>
        <dbReference type="EMBL" id="BDZ52656.1"/>
    </source>
</evidence>
<evidence type="ECO:0008006" key="4">
    <source>
        <dbReference type="Google" id="ProtNLM"/>
    </source>
</evidence>
<name>A0ABN6Y6J7_9MICO</name>
<dbReference type="EMBL" id="AP027733">
    <property type="protein sequence ID" value="BDZ52656.1"/>
    <property type="molecule type" value="Genomic_DNA"/>
</dbReference>
<feature type="region of interest" description="Disordered" evidence="1">
    <location>
        <begin position="182"/>
        <end position="210"/>
    </location>
</feature>
<evidence type="ECO:0000256" key="1">
    <source>
        <dbReference type="SAM" id="MobiDB-lite"/>
    </source>
</evidence>